<dbReference type="RefSeq" id="WP_023560775.1">
    <property type="nucleotide sequence ID" value="NC_022657.1"/>
</dbReference>
<dbReference type="InterPro" id="IPR050261">
    <property type="entry name" value="FrsA_esterase"/>
</dbReference>
<dbReference type="PATRIC" id="fig|1246995.3.peg.6255"/>
<dbReference type="SUPFAM" id="SSF53474">
    <property type="entry name" value="alpha/beta-Hydrolases"/>
    <property type="match status" value="1"/>
</dbReference>
<dbReference type="PANTHER" id="PTHR22946">
    <property type="entry name" value="DIENELACTONE HYDROLASE DOMAIN-CONTAINING PROTEIN-RELATED"/>
    <property type="match status" value="1"/>
</dbReference>
<proteinExistence type="inferred from homology"/>
<evidence type="ECO:0000256" key="1">
    <source>
        <dbReference type="ARBA" id="ARBA00008645"/>
    </source>
</evidence>
<evidence type="ECO:0000313" key="4">
    <source>
        <dbReference type="Proteomes" id="UP000017746"/>
    </source>
</evidence>
<gene>
    <name evidence="3" type="ORF">AFR_30900</name>
</gene>
<dbReference type="STRING" id="1246995.AFR_30900"/>
<evidence type="ECO:0000256" key="2">
    <source>
        <dbReference type="ARBA" id="ARBA00022801"/>
    </source>
</evidence>
<protein>
    <recommendedName>
        <fullName evidence="5">Dienelactone hydrolase domain-containing protein</fullName>
    </recommendedName>
</protein>
<dbReference type="Gene3D" id="3.40.50.1820">
    <property type="entry name" value="alpha/beta hydrolase"/>
    <property type="match status" value="1"/>
</dbReference>
<dbReference type="HOGENOM" id="CLU_1142046_0_0_11"/>
<comment type="similarity">
    <text evidence="1">Belongs to the AB hydrolase superfamily.</text>
</comment>
<dbReference type="OrthoDB" id="5902829at2"/>
<keyword evidence="4" id="KW-1185">Reference proteome</keyword>
<organism evidence="3 4">
    <name type="scientific">Actinoplanes friuliensis DSM 7358</name>
    <dbReference type="NCBI Taxonomy" id="1246995"/>
    <lineage>
        <taxon>Bacteria</taxon>
        <taxon>Bacillati</taxon>
        <taxon>Actinomycetota</taxon>
        <taxon>Actinomycetes</taxon>
        <taxon>Micromonosporales</taxon>
        <taxon>Micromonosporaceae</taxon>
        <taxon>Actinoplanes</taxon>
    </lineage>
</organism>
<keyword evidence="2" id="KW-0378">Hydrolase</keyword>
<dbReference type="InterPro" id="IPR029058">
    <property type="entry name" value="AB_hydrolase_fold"/>
</dbReference>
<dbReference type="PANTHER" id="PTHR22946:SF9">
    <property type="entry name" value="POLYKETIDE TRANSFERASE AF380"/>
    <property type="match status" value="1"/>
</dbReference>
<dbReference type="KEGG" id="afs:AFR_30900"/>
<dbReference type="Proteomes" id="UP000017746">
    <property type="component" value="Chromosome"/>
</dbReference>
<name>U5W8W7_9ACTN</name>
<evidence type="ECO:0000313" key="3">
    <source>
        <dbReference type="EMBL" id="AGZ44440.1"/>
    </source>
</evidence>
<evidence type="ECO:0008006" key="5">
    <source>
        <dbReference type="Google" id="ProtNLM"/>
    </source>
</evidence>
<dbReference type="EMBL" id="CP006272">
    <property type="protein sequence ID" value="AGZ44440.1"/>
    <property type="molecule type" value="Genomic_DNA"/>
</dbReference>
<dbReference type="AlphaFoldDB" id="U5W8W7"/>
<dbReference type="GO" id="GO:0052689">
    <property type="term" value="F:carboxylic ester hydrolase activity"/>
    <property type="evidence" value="ECO:0007669"/>
    <property type="project" value="UniProtKB-ARBA"/>
</dbReference>
<dbReference type="eggNOG" id="COG0412">
    <property type="taxonomic scope" value="Bacteria"/>
</dbReference>
<sequence>MAEEPTFLRPFVLSPPAREPERTGQVDTYVPDGDGPFPVVLLVHGGPLPPELRPTPRDWPVFQGYAAALAEQGILASVVDHRLYAVPQDDGVLFDYVTAAADVAEAVETVRADKRADPARVVLWFFSGGGLLSAEWLRAAPEWLRGVALTYPLVVPRADGSTDPRFGPVKDVLGEGVELPPILLTRAGLEDPRLAVPLEEFVAAAGVPMEIVDVPNGHHSFDMLDHTEESRAAVRRAIGWVGERLGQPV</sequence>
<accession>U5W8W7</accession>
<reference evidence="3 4" key="1">
    <citation type="journal article" date="2014" name="J. Biotechnol.">
        <title>Complete genome sequence of the actinobacterium Actinoplanes friuliensis HAG 010964, producer of the lipopeptide antibiotic friulimycin.</title>
        <authorList>
            <person name="Ruckert C."/>
            <person name="Szczepanowski R."/>
            <person name="Albersmeier A."/>
            <person name="Goesmann A."/>
            <person name="Fischer N."/>
            <person name="Steinkamper A."/>
            <person name="Puhler A."/>
            <person name="Biener R."/>
            <person name="Schwartz D."/>
            <person name="Kalinowski J."/>
        </authorList>
    </citation>
    <scope>NUCLEOTIDE SEQUENCE [LARGE SCALE GENOMIC DNA]</scope>
    <source>
        <strain evidence="3 4">DSM 7358</strain>
    </source>
</reference>